<keyword evidence="3" id="KW-1185">Reference proteome</keyword>
<dbReference type="Proteomes" id="UP000076727">
    <property type="component" value="Unassembled WGS sequence"/>
</dbReference>
<reference evidence="2 3" key="1">
    <citation type="journal article" date="2016" name="Mol. Biol. Evol.">
        <title>Comparative Genomics of Early-Diverging Mushroom-Forming Fungi Provides Insights into the Origins of Lignocellulose Decay Capabilities.</title>
        <authorList>
            <person name="Nagy L.G."/>
            <person name="Riley R."/>
            <person name="Tritt A."/>
            <person name="Adam C."/>
            <person name="Daum C."/>
            <person name="Floudas D."/>
            <person name="Sun H."/>
            <person name="Yadav J.S."/>
            <person name="Pangilinan J."/>
            <person name="Larsson K.H."/>
            <person name="Matsuura K."/>
            <person name="Barry K."/>
            <person name="Labutti K."/>
            <person name="Kuo R."/>
            <person name="Ohm R.A."/>
            <person name="Bhattacharya S.S."/>
            <person name="Shirouzu T."/>
            <person name="Yoshinaga Y."/>
            <person name="Martin F.M."/>
            <person name="Grigoriev I.V."/>
            <person name="Hibbett D.S."/>
        </authorList>
    </citation>
    <scope>NUCLEOTIDE SEQUENCE [LARGE SCALE GENOMIC DNA]</scope>
    <source>
        <strain evidence="2 3">L-15889</strain>
    </source>
</reference>
<proteinExistence type="predicted"/>
<evidence type="ECO:0000313" key="2">
    <source>
        <dbReference type="EMBL" id="KZT73626.1"/>
    </source>
</evidence>
<protein>
    <submittedName>
        <fullName evidence="2">Uncharacterized protein</fullName>
    </submittedName>
</protein>
<accession>A0A165TLM1</accession>
<evidence type="ECO:0000313" key="3">
    <source>
        <dbReference type="Proteomes" id="UP000076727"/>
    </source>
</evidence>
<organism evidence="2 3">
    <name type="scientific">Daedalea quercina L-15889</name>
    <dbReference type="NCBI Taxonomy" id="1314783"/>
    <lineage>
        <taxon>Eukaryota</taxon>
        <taxon>Fungi</taxon>
        <taxon>Dikarya</taxon>
        <taxon>Basidiomycota</taxon>
        <taxon>Agaricomycotina</taxon>
        <taxon>Agaricomycetes</taxon>
        <taxon>Polyporales</taxon>
        <taxon>Fomitopsis</taxon>
    </lineage>
</organism>
<dbReference type="CDD" id="cd14733">
    <property type="entry name" value="BACK"/>
    <property type="match status" value="1"/>
</dbReference>
<dbReference type="EMBL" id="KV429036">
    <property type="protein sequence ID" value="KZT73626.1"/>
    <property type="molecule type" value="Genomic_DNA"/>
</dbReference>
<feature type="region of interest" description="Disordered" evidence="1">
    <location>
        <begin position="53"/>
        <end position="78"/>
    </location>
</feature>
<sequence length="1098" mass="122252">MWRWCQRNVRDVVNVARIAIELRTSSISHNLHAFLDGGHRHFRFARVALNASSAEAPNSGPKTLKARSPFGEQTDTVSPVTPLKATRLIPLHTGSSARAALAEPASSDGAYPEGGRQRYDPNSLHDSAAATLVDARTPPVTVHTPDYYDPSRPSSIDRLRAFLSTKHIDDNASLLTITRVRSLYHGIRAHEQHGTLFPHEYSKLIQLFGSLSLSTHTRPYRSVFGHSLAPLMTEDSYRPHWTMVERIASDKLKHGHQLDPSDRYWLMRMNLEALKMPEMNGGWRQATADQRLKWIEDHYSVLHQNPSVDIHVTYLEAMFSSHVALHLQRATGRMSELLTWYHGCSPSLLNLLWHVILQPPVAVQENLKAAVLGAIWCRLLHSSHGQNGPFANPLATPSNISDPTGLTDGRLACPLVPASSIDLVPFLRDALFFRPSARTGPASRDEISAWTLSSARKVFSPDHLDKDSLEHRWSCLLLLAVASSPGRTSSASVTSTYTKWGAVVDWQTICALASLQNTLRSTGRPLGFGVPFSNDAVQGLNGVLGALWGRWSSLPDLDHAARPRVVTRAICVSFVHLAGRFKNRRVVDACHQFCIARHLWNEEESGSPGLRSLTQEQLVALLLSGHNTEMAVSATLYCVEDEDLLSDIFSAAITAFAREDVALATELRSVARRVGVRLSTDSSVQLARCLAQHGSIASAKRYLSDAELSLDQRLTILHEILTQLVERGHGFRTVHFTSDLAGAMVKYFASTCPPATARSIIESTLLFMPRFQHSKAAVAVAEAIVQTDQSYFSPAFFESFVRNLLRHRQFRIARHVYELCQRLDISDKISSDWFIDQLSNHGASTLARNFARSQPPSISGISAVARIVKFREHPPPHVRTFRITKFLQHRLGQTQSGVAEHRALEVLIRAGRIRVVKKLYDQLRQSQSPSSRTAIGNSILHKSTQHRSLSQRHRGSKKAVRTLHELTERYAFLPDRVTINTMVKAYMQWTQGLTAKQLRALFDHFVRTGYPTGDTTASGVPFATAEGPPPVSLPKVDGPLSLVKHVKPLYKMFVKAFYRRGDANAAGVVIGILKAVDAEAEDLHDAWRRSRSRRTTRV</sequence>
<feature type="region of interest" description="Disordered" evidence="1">
    <location>
        <begin position="96"/>
        <end position="123"/>
    </location>
</feature>
<name>A0A165TLM1_9APHY</name>
<evidence type="ECO:0000256" key="1">
    <source>
        <dbReference type="SAM" id="MobiDB-lite"/>
    </source>
</evidence>
<dbReference type="AlphaFoldDB" id="A0A165TLM1"/>
<dbReference type="STRING" id="1314783.A0A165TLM1"/>
<gene>
    <name evidence="2" type="ORF">DAEQUDRAFT_683936</name>
</gene>
<dbReference type="OrthoDB" id="2565179at2759"/>